<evidence type="ECO:0000313" key="5">
    <source>
        <dbReference type="Proteomes" id="UP000823388"/>
    </source>
</evidence>
<dbReference type="Gene3D" id="3.40.50.1820">
    <property type="entry name" value="alpha/beta hydrolase"/>
    <property type="match status" value="1"/>
</dbReference>
<evidence type="ECO:0000259" key="3">
    <source>
        <dbReference type="Pfam" id="PF12697"/>
    </source>
</evidence>
<dbReference type="OrthoDB" id="8119704at2759"/>
<protein>
    <recommendedName>
        <fullName evidence="3">AB hydrolase-1 domain-containing protein</fullName>
    </recommendedName>
</protein>
<evidence type="ECO:0000256" key="1">
    <source>
        <dbReference type="ARBA" id="ARBA00010088"/>
    </source>
</evidence>
<dbReference type="InterPro" id="IPR051601">
    <property type="entry name" value="Serine_prot/Carboxylest_S33"/>
</dbReference>
<dbReference type="AlphaFoldDB" id="A0A8T0SU59"/>
<accession>A0A8T0SU59</accession>
<dbReference type="PANTHER" id="PTHR43248:SF3">
    <property type="entry name" value="AB HYDROLASE-1 DOMAIN-CONTAINING PROTEIN"/>
    <property type="match status" value="1"/>
</dbReference>
<dbReference type="GO" id="GO:0016787">
    <property type="term" value="F:hydrolase activity"/>
    <property type="evidence" value="ECO:0007669"/>
    <property type="project" value="UniProtKB-KW"/>
</dbReference>
<comment type="similarity">
    <text evidence="1">Belongs to the peptidase S33 family.</text>
</comment>
<dbReference type="Proteomes" id="UP000823388">
    <property type="component" value="Chromosome 5K"/>
</dbReference>
<dbReference type="Pfam" id="PF12697">
    <property type="entry name" value="Abhydrolase_6"/>
    <property type="match status" value="1"/>
</dbReference>
<feature type="domain" description="AB hydrolase-1" evidence="3">
    <location>
        <begin position="63"/>
        <end position="330"/>
    </location>
</feature>
<evidence type="ECO:0000313" key="4">
    <source>
        <dbReference type="EMBL" id="KAG2602121.1"/>
    </source>
</evidence>
<comment type="caution">
    <text evidence="4">The sequence shown here is derived from an EMBL/GenBank/DDBJ whole genome shotgun (WGS) entry which is preliminary data.</text>
</comment>
<sequence>MVASLRASSSLRSRLLSSSSGCSPWRFLLSSPVHSDAPHQTETLAFDEIQLSPEKPPTATAFVLHGLLGSGRNWRSFSRALASELHNRSPSDEWRMVLVDLRNHGRSAGIKGFGPPHNMSTAAKDLADLVKACGWTWPDVVVGHSMGGKVALDFAESCSRGVYGESAVLPKQLWVLDSVPGQVVTDNSDGEVERVLQTLASLPSSLPSRKWVVDHMLSLGFSKSLSEWIGTNLKNDNDDVTWASDLQAAIDMFNSYREKSYWELLEHPPKDLEIAIVQAERSDRWAPDDVQRLKALAKRRESKPDAGKVSLHVLPNSGHWVHVDNPKGLLEIMAPNFLSAVTH</sequence>
<dbReference type="PANTHER" id="PTHR43248">
    <property type="entry name" value="2-SUCCINYL-6-HYDROXY-2,4-CYCLOHEXADIENE-1-CARBOXYLATE SYNTHASE"/>
    <property type="match status" value="1"/>
</dbReference>
<dbReference type="InterPro" id="IPR000073">
    <property type="entry name" value="AB_hydrolase_1"/>
</dbReference>
<gene>
    <name evidence="4" type="ORF">PVAP13_5KG656200</name>
</gene>
<keyword evidence="2" id="KW-0378">Hydrolase</keyword>
<keyword evidence="5" id="KW-1185">Reference proteome</keyword>
<proteinExistence type="inferred from homology"/>
<reference evidence="4" key="1">
    <citation type="submission" date="2020-05" db="EMBL/GenBank/DDBJ databases">
        <title>WGS assembly of Panicum virgatum.</title>
        <authorList>
            <person name="Lovell J.T."/>
            <person name="Jenkins J."/>
            <person name="Shu S."/>
            <person name="Juenger T.E."/>
            <person name="Schmutz J."/>
        </authorList>
    </citation>
    <scope>NUCLEOTIDE SEQUENCE</scope>
    <source>
        <strain evidence="4">AP13</strain>
    </source>
</reference>
<evidence type="ECO:0000256" key="2">
    <source>
        <dbReference type="ARBA" id="ARBA00022801"/>
    </source>
</evidence>
<dbReference type="SUPFAM" id="SSF53474">
    <property type="entry name" value="alpha/beta-Hydrolases"/>
    <property type="match status" value="1"/>
</dbReference>
<name>A0A8T0SU59_PANVG</name>
<dbReference type="EMBL" id="CM029045">
    <property type="protein sequence ID" value="KAG2602121.1"/>
    <property type="molecule type" value="Genomic_DNA"/>
</dbReference>
<organism evidence="4 5">
    <name type="scientific">Panicum virgatum</name>
    <name type="common">Blackwell switchgrass</name>
    <dbReference type="NCBI Taxonomy" id="38727"/>
    <lineage>
        <taxon>Eukaryota</taxon>
        <taxon>Viridiplantae</taxon>
        <taxon>Streptophyta</taxon>
        <taxon>Embryophyta</taxon>
        <taxon>Tracheophyta</taxon>
        <taxon>Spermatophyta</taxon>
        <taxon>Magnoliopsida</taxon>
        <taxon>Liliopsida</taxon>
        <taxon>Poales</taxon>
        <taxon>Poaceae</taxon>
        <taxon>PACMAD clade</taxon>
        <taxon>Panicoideae</taxon>
        <taxon>Panicodae</taxon>
        <taxon>Paniceae</taxon>
        <taxon>Panicinae</taxon>
        <taxon>Panicum</taxon>
        <taxon>Panicum sect. Hiantes</taxon>
    </lineage>
</organism>
<dbReference type="InterPro" id="IPR029058">
    <property type="entry name" value="AB_hydrolase_fold"/>
</dbReference>